<name>A0A517YQV3_9BACT</name>
<dbReference type="Proteomes" id="UP000317369">
    <property type="component" value="Chromosome"/>
</dbReference>
<evidence type="ECO:0000256" key="6">
    <source>
        <dbReference type="ARBA" id="ARBA00038076"/>
    </source>
</evidence>
<dbReference type="GO" id="GO:0005886">
    <property type="term" value="C:plasma membrane"/>
    <property type="evidence" value="ECO:0007669"/>
    <property type="project" value="UniProtKB-SubCell"/>
</dbReference>
<dbReference type="AlphaFoldDB" id="A0A517YQV3"/>
<protein>
    <submittedName>
        <fullName evidence="10">Putative ABC transporter permease YknZ</fullName>
    </submittedName>
</protein>
<evidence type="ECO:0000256" key="7">
    <source>
        <dbReference type="SAM" id="Phobius"/>
    </source>
</evidence>
<dbReference type="PANTHER" id="PTHR30572">
    <property type="entry name" value="MEMBRANE COMPONENT OF TRANSPORTER-RELATED"/>
    <property type="match status" value="1"/>
</dbReference>
<keyword evidence="5 7" id="KW-0472">Membrane</keyword>
<keyword evidence="2" id="KW-1003">Cell membrane</keyword>
<comment type="similarity">
    <text evidence="6">Belongs to the ABC-4 integral membrane protein family.</text>
</comment>
<evidence type="ECO:0000256" key="5">
    <source>
        <dbReference type="ARBA" id="ARBA00023136"/>
    </source>
</evidence>
<feature type="transmembrane region" description="Helical" evidence="7">
    <location>
        <begin position="377"/>
        <end position="399"/>
    </location>
</feature>
<feature type="transmembrane region" description="Helical" evidence="7">
    <location>
        <begin position="287"/>
        <end position="312"/>
    </location>
</feature>
<organism evidence="10 11">
    <name type="scientific">Poriferisphaera corsica</name>
    <dbReference type="NCBI Taxonomy" id="2528020"/>
    <lineage>
        <taxon>Bacteria</taxon>
        <taxon>Pseudomonadati</taxon>
        <taxon>Planctomycetota</taxon>
        <taxon>Phycisphaerae</taxon>
        <taxon>Phycisphaerales</taxon>
        <taxon>Phycisphaeraceae</taxon>
        <taxon>Poriferisphaera</taxon>
    </lineage>
</organism>
<evidence type="ECO:0000256" key="3">
    <source>
        <dbReference type="ARBA" id="ARBA00022692"/>
    </source>
</evidence>
<sequence>MLHKLRSLLTALGIIIGIAAVVSMASYGEGAKQAALEDIRQLGARNIIVRSVKPPDSNQASDSRQFAPKYGLLRRDLRRIEQTVGPIERIVPLKKVGAQAQRGRYKTPAAVFGTTPVLMDVASLKVARGRYLTEADMLQLNKVAVAVIGAEIADRLFPLVDPIGSQLRVDTQTFEVVGVLNRIGLAGGAGSALVGRDLNFDVHIAMPVAKARFGDTLFQRSSGSMQASQVEISELYIQAPEEDQVVSVSEQVKRVLEKEHKQQQDTSLTVPLELLIQKEKTQQMFNIMMILIAGLSLLVGGIGIMNIMLASVTERTREIGIRRALGATRHHIVMQFLVETTVLSGIGGVIGVGVGLGGVGALTVLHQLWPDLEQPQVTMWSIAVSFVVATSVGVVFGLYPAIKASQQDPIVALRHD</sequence>
<dbReference type="KEGG" id="pcor:KS4_06380"/>
<keyword evidence="11" id="KW-1185">Reference proteome</keyword>
<evidence type="ECO:0000259" key="9">
    <source>
        <dbReference type="Pfam" id="PF12704"/>
    </source>
</evidence>
<evidence type="ECO:0000256" key="4">
    <source>
        <dbReference type="ARBA" id="ARBA00022989"/>
    </source>
</evidence>
<dbReference type="Pfam" id="PF12704">
    <property type="entry name" value="MacB_PCD"/>
    <property type="match status" value="1"/>
</dbReference>
<reference evidence="10 11" key="1">
    <citation type="submission" date="2019-02" db="EMBL/GenBank/DDBJ databases">
        <title>Deep-cultivation of Planctomycetes and their phenomic and genomic characterization uncovers novel biology.</title>
        <authorList>
            <person name="Wiegand S."/>
            <person name="Jogler M."/>
            <person name="Boedeker C."/>
            <person name="Pinto D."/>
            <person name="Vollmers J."/>
            <person name="Rivas-Marin E."/>
            <person name="Kohn T."/>
            <person name="Peeters S.H."/>
            <person name="Heuer A."/>
            <person name="Rast P."/>
            <person name="Oberbeckmann S."/>
            <person name="Bunk B."/>
            <person name="Jeske O."/>
            <person name="Meyerdierks A."/>
            <person name="Storesund J.E."/>
            <person name="Kallscheuer N."/>
            <person name="Luecker S."/>
            <person name="Lage O.M."/>
            <person name="Pohl T."/>
            <person name="Merkel B.J."/>
            <person name="Hornburger P."/>
            <person name="Mueller R.-W."/>
            <person name="Bruemmer F."/>
            <person name="Labrenz M."/>
            <person name="Spormann A.M."/>
            <person name="Op den Camp H."/>
            <person name="Overmann J."/>
            <person name="Amann R."/>
            <person name="Jetten M.S.M."/>
            <person name="Mascher T."/>
            <person name="Medema M.H."/>
            <person name="Devos D.P."/>
            <person name="Kaster A.-K."/>
            <person name="Ovreas L."/>
            <person name="Rohde M."/>
            <person name="Galperin M.Y."/>
            <person name="Jogler C."/>
        </authorList>
    </citation>
    <scope>NUCLEOTIDE SEQUENCE [LARGE SCALE GENOMIC DNA]</scope>
    <source>
        <strain evidence="10 11">KS4</strain>
    </source>
</reference>
<keyword evidence="3 7" id="KW-0812">Transmembrane</keyword>
<comment type="subcellular location">
    <subcellularLocation>
        <location evidence="1">Cell membrane</location>
        <topology evidence="1">Multi-pass membrane protein</topology>
    </subcellularLocation>
</comment>
<evidence type="ECO:0000313" key="11">
    <source>
        <dbReference type="Proteomes" id="UP000317369"/>
    </source>
</evidence>
<evidence type="ECO:0000256" key="1">
    <source>
        <dbReference type="ARBA" id="ARBA00004651"/>
    </source>
</evidence>
<keyword evidence="4 7" id="KW-1133">Transmembrane helix</keyword>
<feature type="domain" description="ABC3 transporter permease C-terminal" evidence="8">
    <location>
        <begin position="291"/>
        <end position="409"/>
    </location>
</feature>
<proteinExistence type="inferred from homology"/>
<dbReference type="InterPro" id="IPR050250">
    <property type="entry name" value="Macrolide_Exporter_MacB"/>
</dbReference>
<dbReference type="GO" id="GO:0022857">
    <property type="term" value="F:transmembrane transporter activity"/>
    <property type="evidence" value="ECO:0007669"/>
    <property type="project" value="TreeGrafter"/>
</dbReference>
<dbReference type="InterPro" id="IPR003838">
    <property type="entry name" value="ABC3_permease_C"/>
</dbReference>
<dbReference type="InterPro" id="IPR025857">
    <property type="entry name" value="MacB_PCD"/>
</dbReference>
<evidence type="ECO:0000313" key="10">
    <source>
        <dbReference type="EMBL" id="QDU32604.1"/>
    </source>
</evidence>
<feature type="transmembrane region" description="Helical" evidence="7">
    <location>
        <begin position="332"/>
        <end position="365"/>
    </location>
</feature>
<feature type="domain" description="MacB-like periplasmic core" evidence="9">
    <location>
        <begin position="7"/>
        <end position="254"/>
    </location>
</feature>
<gene>
    <name evidence="10" type="primary">yknZ</name>
    <name evidence="10" type="ORF">KS4_06380</name>
</gene>
<dbReference type="EMBL" id="CP036425">
    <property type="protein sequence ID" value="QDU32604.1"/>
    <property type="molecule type" value="Genomic_DNA"/>
</dbReference>
<dbReference type="Pfam" id="PF02687">
    <property type="entry name" value="FtsX"/>
    <property type="match status" value="1"/>
</dbReference>
<evidence type="ECO:0000259" key="8">
    <source>
        <dbReference type="Pfam" id="PF02687"/>
    </source>
</evidence>
<dbReference type="PANTHER" id="PTHR30572:SF4">
    <property type="entry name" value="ABC TRANSPORTER PERMEASE YTRF"/>
    <property type="match status" value="1"/>
</dbReference>
<evidence type="ECO:0000256" key="2">
    <source>
        <dbReference type="ARBA" id="ARBA00022475"/>
    </source>
</evidence>
<accession>A0A517YQV3</accession>